<evidence type="ECO:0000259" key="7">
    <source>
        <dbReference type="Pfam" id="PF18962"/>
    </source>
</evidence>
<evidence type="ECO:0000256" key="2">
    <source>
        <dbReference type="ARBA" id="ARBA00010687"/>
    </source>
</evidence>
<dbReference type="InterPro" id="IPR017853">
    <property type="entry name" value="GH"/>
</dbReference>
<comment type="similarity">
    <text evidence="2 6">Belongs to the glycosyl hydrolase 53 family.</text>
</comment>
<dbReference type="Gene3D" id="2.60.120.260">
    <property type="entry name" value="Galactose-binding domain-like"/>
    <property type="match status" value="1"/>
</dbReference>
<comment type="catalytic activity">
    <reaction evidence="1 6">
        <text>The enzyme specifically hydrolyzes (1-&gt;4)-beta-D-galactosidic linkages in type I arabinogalactans.</text>
        <dbReference type="EC" id="3.2.1.89"/>
    </reaction>
</comment>
<keyword evidence="4 6" id="KW-0378">Hydrolase</keyword>
<accession>A0ABU9LW61</accession>
<gene>
    <name evidence="8" type="ORF">AAFH49_12170</name>
</gene>
<dbReference type="InterPro" id="IPR011683">
    <property type="entry name" value="Glyco_hydro_53"/>
</dbReference>
<dbReference type="Proteomes" id="UP001479606">
    <property type="component" value="Unassembled WGS sequence"/>
</dbReference>
<evidence type="ECO:0000256" key="6">
    <source>
        <dbReference type="RuleBase" id="RU361192"/>
    </source>
</evidence>
<dbReference type="Gene3D" id="3.20.20.80">
    <property type="entry name" value="Glycosidases"/>
    <property type="match status" value="1"/>
</dbReference>
<dbReference type="GO" id="GO:0016787">
    <property type="term" value="F:hydrolase activity"/>
    <property type="evidence" value="ECO:0007669"/>
    <property type="project" value="UniProtKB-KW"/>
</dbReference>
<evidence type="ECO:0000256" key="1">
    <source>
        <dbReference type="ARBA" id="ARBA00001695"/>
    </source>
</evidence>
<protein>
    <recommendedName>
        <fullName evidence="3 6">Arabinogalactan endo-beta-1,4-galactanase</fullName>
        <ecNumber evidence="3 6">3.2.1.89</ecNumber>
    </recommendedName>
</protein>
<dbReference type="Pfam" id="PF18962">
    <property type="entry name" value="Por_Secre_tail"/>
    <property type="match status" value="1"/>
</dbReference>
<keyword evidence="9" id="KW-1185">Reference proteome</keyword>
<sequence length="570" mass="62266">MGLFLGLPRYATAQTTPFAKGADVSWVTQMEASNYRFYNEAGAQQDLFQLLHDHDMNTIRLRVWVNPAGGWNGKNDVIAKAIRAHNLGFRLLIDFHYSDSWADPGQQTKPAAWAGHTLAQLQTDVYNHTYDVLDSLKDNNIVPEWVQVGNETDDGMLWPEGRASANMANFASLVDRGYAAVKAVNPTSKVIVHISNGFNNSLFRYLFDGLRNNNTRYDVIGMSLYPTAANWPTLTAQCLTNMNDMVSRYPGKEVMVVETGIAANVPIPAQQMLLDLMAKTRAVPNNKGLGVLYWEPQAYNWMGYGLGIWDSTGRPTVAINAFLNNPPSPGLVYNPGFEYTAATQTPLGWNTASTTDADADLTQNPGYASSYQLGHQKATAYQVRTYQLLANVPNGTYTLRAWAQSSGGQIQCQLYANGFGGTELATTLPTVGTWTRVQVSGIVVSNGQCEIGLRSNAHAGETASIDDVEFVSSSVTSSASATFSTGFTAQVYPNPATGARTVDLVLDRDETVQLTLYTLTGQLVRTLAPAQRLTRGTHQLSTEATGIAPGTYLLKIRHGDQTVMRQYVQL</sequence>
<evidence type="ECO:0000256" key="4">
    <source>
        <dbReference type="ARBA" id="ARBA00022801"/>
    </source>
</evidence>
<organism evidence="8 9">
    <name type="scientific">Hymenobacter segetis</name>
    <dbReference type="NCBI Taxonomy" id="2025509"/>
    <lineage>
        <taxon>Bacteria</taxon>
        <taxon>Pseudomonadati</taxon>
        <taxon>Bacteroidota</taxon>
        <taxon>Cytophagia</taxon>
        <taxon>Cytophagales</taxon>
        <taxon>Hymenobacteraceae</taxon>
        <taxon>Hymenobacter</taxon>
    </lineage>
</organism>
<keyword evidence="5 6" id="KW-0326">Glycosidase</keyword>
<dbReference type="Pfam" id="PF07745">
    <property type="entry name" value="Glyco_hydro_53"/>
    <property type="match status" value="1"/>
</dbReference>
<evidence type="ECO:0000313" key="8">
    <source>
        <dbReference type="EMBL" id="MEL5994967.1"/>
    </source>
</evidence>
<evidence type="ECO:0000256" key="3">
    <source>
        <dbReference type="ARBA" id="ARBA00012556"/>
    </source>
</evidence>
<dbReference type="EC" id="3.2.1.89" evidence="3 6"/>
<name>A0ABU9LW61_9BACT</name>
<dbReference type="SUPFAM" id="SSF51445">
    <property type="entry name" value="(Trans)glycosidases"/>
    <property type="match status" value="1"/>
</dbReference>
<proteinExistence type="inferred from homology"/>
<evidence type="ECO:0000313" key="9">
    <source>
        <dbReference type="Proteomes" id="UP001479606"/>
    </source>
</evidence>
<dbReference type="NCBIfam" id="TIGR04183">
    <property type="entry name" value="Por_Secre_tail"/>
    <property type="match status" value="1"/>
</dbReference>
<dbReference type="PANTHER" id="PTHR34983:SF1">
    <property type="entry name" value="ARABINOGALACTAN ENDO-BETA-1,4-GALACTANASE A"/>
    <property type="match status" value="1"/>
</dbReference>
<dbReference type="PANTHER" id="PTHR34983">
    <property type="entry name" value="ARABINOGALACTAN ENDO-BETA-1,4-GALACTANASE A"/>
    <property type="match status" value="1"/>
</dbReference>
<comment type="caution">
    <text evidence="8">The sequence shown here is derived from an EMBL/GenBank/DDBJ whole genome shotgun (WGS) entry which is preliminary data.</text>
</comment>
<feature type="domain" description="Secretion system C-terminal sorting" evidence="7">
    <location>
        <begin position="491"/>
        <end position="565"/>
    </location>
</feature>
<dbReference type="EMBL" id="JBCEVZ010000026">
    <property type="protein sequence ID" value="MEL5994967.1"/>
    <property type="molecule type" value="Genomic_DNA"/>
</dbReference>
<evidence type="ECO:0000256" key="5">
    <source>
        <dbReference type="ARBA" id="ARBA00023295"/>
    </source>
</evidence>
<reference evidence="8 9" key="1">
    <citation type="journal article" date="2018" name="Arch. Microbiol.">
        <title>Hymenobacter segetis sp. nov., isolated from soil.</title>
        <authorList>
            <person name="Ten L.N."/>
            <person name="Lim S.J."/>
            <person name="Kim B.O."/>
            <person name="Kang I.K."/>
            <person name="Jung H.Y."/>
        </authorList>
    </citation>
    <scope>NUCLEOTIDE SEQUENCE [LARGE SCALE GENOMIC DNA]</scope>
    <source>
        <strain evidence="8 9">S7-3-11</strain>
    </source>
</reference>
<dbReference type="InterPro" id="IPR026444">
    <property type="entry name" value="Secre_tail"/>
</dbReference>